<protein>
    <recommendedName>
        <fullName evidence="1">WYL domain-containing protein</fullName>
    </recommendedName>
</protein>
<evidence type="ECO:0000259" key="1">
    <source>
        <dbReference type="Pfam" id="PF13280"/>
    </source>
</evidence>
<name>A0ABU5ZFD6_9BACL</name>
<dbReference type="RefSeq" id="WP_371753328.1">
    <property type="nucleotide sequence ID" value="NZ_JAYJLD010000006.1"/>
</dbReference>
<proteinExistence type="predicted"/>
<evidence type="ECO:0000313" key="2">
    <source>
        <dbReference type="EMBL" id="MEB3101218.1"/>
    </source>
</evidence>
<organism evidence="2 3">
    <name type="scientific">Ferviditalea candida</name>
    <dbReference type="NCBI Taxonomy" id="3108399"/>
    <lineage>
        <taxon>Bacteria</taxon>
        <taxon>Bacillati</taxon>
        <taxon>Bacillota</taxon>
        <taxon>Bacilli</taxon>
        <taxon>Bacillales</taxon>
        <taxon>Paenibacillaceae</taxon>
        <taxon>Ferviditalea</taxon>
    </lineage>
</organism>
<gene>
    <name evidence="2" type="ORF">VF724_06020</name>
</gene>
<dbReference type="InterPro" id="IPR026881">
    <property type="entry name" value="WYL_dom"/>
</dbReference>
<dbReference type="Proteomes" id="UP001310386">
    <property type="component" value="Unassembled WGS sequence"/>
</dbReference>
<dbReference type="Pfam" id="PF13280">
    <property type="entry name" value="WYL"/>
    <property type="match status" value="1"/>
</dbReference>
<feature type="domain" description="WYL" evidence="1">
    <location>
        <begin position="8"/>
        <end position="59"/>
    </location>
</feature>
<dbReference type="EMBL" id="JAYJLD010000006">
    <property type="protein sequence ID" value="MEB3101218.1"/>
    <property type="molecule type" value="Genomic_DNA"/>
</dbReference>
<sequence>MSLQKHIGRIVEIIYLDRYGRMTQRKVQVWSVKNGFVKAFCLKRQAPRLFAAKRILAVQPASSHAV</sequence>
<comment type="caution">
    <text evidence="2">The sequence shown here is derived from an EMBL/GenBank/DDBJ whole genome shotgun (WGS) entry which is preliminary data.</text>
</comment>
<accession>A0ABU5ZFD6</accession>
<evidence type="ECO:0000313" key="3">
    <source>
        <dbReference type="Proteomes" id="UP001310386"/>
    </source>
</evidence>
<keyword evidence="3" id="KW-1185">Reference proteome</keyword>
<reference evidence="2" key="1">
    <citation type="submission" date="2023-12" db="EMBL/GenBank/DDBJ databases">
        <title>Fervidustalea candida gen. nov., sp. nov., a novel member of the family Paenibacillaceae isolated from a geothermal area.</title>
        <authorList>
            <person name="Li W.-J."/>
            <person name="Jiao J.-Y."/>
            <person name="Chen Y."/>
        </authorList>
    </citation>
    <scope>NUCLEOTIDE SEQUENCE</scope>
    <source>
        <strain evidence="2">SYSU GA230002</strain>
    </source>
</reference>